<dbReference type="InterPro" id="IPR005790">
    <property type="entry name" value="DNA_polIII_delta"/>
</dbReference>
<dbReference type="GO" id="GO:0006261">
    <property type="term" value="P:DNA-templated DNA replication"/>
    <property type="evidence" value="ECO:0007669"/>
    <property type="project" value="TreeGrafter"/>
</dbReference>
<sequence>MAKGYAETDALCREIIADARRKVFKPVYLLMGEEPFYPDMVCEAIIENALDESERDFNQTICYGADVTADAVITTARRYPMFSERQLVVVKEAQAMKSLEELAIYCSRPLESTVLVICMRGASADKRKSLYKSVSKIGVVVESNAVRDYEISRWISSYFKGLGLSADPDAAALLGEYAGTDLEKIALETGKLMKNLPEGCTRVTASDIERNVGISRQFSIFELTRELSARNAAKALKTAAYIGVSPKFAMPMAVSALFTHFYRILKYEALLMKTPRPSNEAKAKVLGVSPYFFREYDAAAANYPLKKCMSVIALLRDYDFKGKGGDAGEATPDQLLVELTARILNI</sequence>
<evidence type="ECO:0000313" key="6">
    <source>
        <dbReference type="EMBL" id="MBO8454120.1"/>
    </source>
</evidence>
<dbReference type="Gene3D" id="1.10.8.60">
    <property type="match status" value="1"/>
</dbReference>
<dbReference type="Pfam" id="PF06144">
    <property type="entry name" value="DNA_pol3_delta"/>
    <property type="match status" value="1"/>
</dbReference>
<dbReference type="PANTHER" id="PTHR34388:SF1">
    <property type="entry name" value="DNA POLYMERASE III SUBUNIT DELTA"/>
    <property type="match status" value="1"/>
</dbReference>
<evidence type="ECO:0000313" key="7">
    <source>
        <dbReference type="Proteomes" id="UP000771749"/>
    </source>
</evidence>
<dbReference type="GO" id="GO:0009360">
    <property type="term" value="C:DNA polymerase III complex"/>
    <property type="evidence" value="ECO:0007669"/>
    <property type="project" value="InterPro"/>
</dbReference>
<keyword evidence="3" id="KW-0235">DNA replication</keyword>
<keyword evidence="2 6" id="KW-0548">Nucleotidyltransferase</keyword>
<organism evidence="6 7">
    <name type="scientific">Candidatus Cryptobacteroides gallistercoris</name>
    <dbReference type="NCBI Taxonomy" id="2840765"/>
    <lineage>
        <taxon>Bacteria</taxon>
        <taxon>Pseudomonadati</taxon>
        <taxon>Bacteroidota</taxon>
        <taxon>Bacteroidia</taxon>
        <taxon>Bacteroidales</taxon>
        <taxon>Candidatus Cryptobacteroides</taxon>
    </lineage>
</organism>
<comment type="caution">
    <text evidence="6">The sequence shown here is derived from an EMBL/GenBank/DDBJ whole genome shotgun (WGS) entry which is preliminary data.</text>
</comment>
<proteinExistence type="predicted"/>
<keyword evidence="4" id="KW-0239">DNA-directed DNA polymerase</keyword>
<dbReference type="Gene3D" id="1.20.272.10">
    <property type="match status" value="1"/>
</dbReference>
<dbReference type="PANTHER" id="PTHR34388">
    <property type="entry name" value="DNA POLYMERASE III SUBUNIT DELTA"/>
    <property type="match status" value="1"/>
</dbReference>
<reference evidence="6" key="2">
    <citation type="journal article" date="2021" name="PeerJ">
        <title>Extensive microbial diversity within the chicken gut microbiome revealed by metagenomics and culture.</title>
        <authorList>
            <person name="Gilroy R."/>
            <person name="Ravi A."/>
            <person name="Getino M."/>
            <person name="Pursley I."/>
            <person name="Horton D.L."/>
            <person name="Alikhan N.F."/>
            <person name="Baker D."/>
            <person name="Gharbi K."/>
            <person name="Hall N."/>
            <person name="Watson M."/>
            <person name="Adriaenssens E.M."/>
            <person name="Foster-Nyarko E."/>
            <person name="Jarju S."/>
            <person name="Secka A."/>
            <person name="Antonio M."/>
            <person name="Oren A."/>
            <person name="Chaudhuri R.R."/>
            <person name="La Ragione R."/>
            <person name="Hildebrand F."/>
            <person name="Pallen M.J."/>
        </authorList>
    </citation>
    <scope>NUCLEOTIDE SEQUENCE</scope>
    <source>
        <strain evidence="6">F1-3629</strain>
    </source>
</reference>
<dbReference type="Gene3D" id="3.40.50.300">
    <property type="entry name" value="P-loop containing nucleotide triphosphate hydrolases"/>
    <property type="match status" value="1"/>
</dbReference>
<dbReference type="GO" id="GO:0003887">
    <property type="term" value="F:DNA-directed DNA polymerase activity"/>
    <property type="evidence" value="ECO:0007669"/>
    <property type="project" value="UniProtKB-KW"/>
</dbReference>
<feature type="domain" description="DNA polymerase III delta N-terminal" evidence="5">
    <location>
        <begin position="28"/>
        <end position="142"/>
    </location>
</feature>
<protein>
    <submittedName>
        <fullName evidence="6">DNA polymerase III subunit delta</fullName>
        <ecNumber evidence="6">2.7.7.7</ecNumber>
    </submittedName>
</protein>
<evidence type="ECO:0000256" key="1">
    <source>
        <dbReference type="ARBA" id="ARBA00022679"/>
    </source>
</evidence>
<dbReference type="InterPro" id="IPR010372">
    <property type="entry name" value="DNA_pol3_delta_N"/>
</dbReference>
<reference evidence="6" key="1">
    <citation type="submission" date="2020-10" db="EMBL/GenBank/DDBJ databases">
        <authorList>
            <person name="Gilroy R."/>
        </authorList>
    </citation>
    <scope>NUCLEOTIDE SEQUENCE</scope>
    <source>
        <strain evidence="6">F1-3629</strain>
    </source>
</reference>
<accession>A0A940IGN4</accession>
<evidence type="ECO:0000256" key="2">
    <source>
        <dbReference type="ARBA" id="ARBA00022695"/>
    </source>
</evidence>
<evidence type="ECO:0000259" key="5">
    <source>
        <dbReference type="Pfam" id="PF06144"/>
    </source>
</evidence>
<dbReference type="EC" id="2.7.7.7" evidence="6"/>
<dbReference type="Proteomes" id="UP000771749">
    <property type="component" value="Unassembled WGS sequence"/>
</dbReference>
<dbReference type="EMBL" id="JADIMJ010000077">
    <property type="protein sequence ID" value="MBO8454120.1"/>
    <property type="molecule type" value="Genomic_DNA"/>
</dbReference>
<keyword evidence="1 6" id="KW-0808">Transferase</keyword>
<dbReference type="InterPro" id="IPR027417">
    <property type="entry name" value="P-loop_NTPase"/>
</dbReference>
<gene>
    <name evidence="6" type="primary">holA</name>
    <name evidence="6" type="ORF">IAC07_05275</name>
</gene>
<dbReference type="AlphaFoldDB" id="A0A940IGN4"/>
<evidence type="ECO:0000256" key="4">
    <source>
        <dbReference type="ARBA" id="ARBA00022932"/>
    </source>
</evidence>
<dbReference type="SUPFAM" id="SSF52540">
    <property type="entry name" value="P-loop containing nucleoside triphosphate hydrolases"/>
    <property type="match status" value="1"/>
</dbReference>
<dbReference type="NCBIfam" id="TIGR01128">
    <property type="entry name" value="holA"/>
    <property type="match status" value="1"/>
</dbReference>
<name>A0A940IGN4_9BACT</name>
<dbReference type="GO" id="GO:0003677">
    <property type="term" value="F:DNA binding"/>
    <property type="evidence" value="ECO:0007669"/>
    <property type="project" value="InterPro"/>
</dbReference>
<evidence type="ECO:0000256" key="3">
    <source>
        <dbReference type="ARBA" id="ARBA00022705"/>
    </source>
</evidence>